<dbReference type="Pfam" id="PF00067">
    <property type="entry name" value="p450"/>
    <property type="match status" value="1"/>
</dbReference>
<evidence type="ECO:0000313" key="10">
    <source>
        <dbReference type="EMBL" id="QPG96708.1"/>
    </source>
</evidence>
<dbReference type="InterPro" id="IPR001128">
    <property type="entry name" value="Cyt_P450"/>
</dbReference>
<evidence type="ECO:0000256" key="7">
    <source>
        <dbReference type="PIRSR" id="PIRSR602401-1"/>
    </source>
</evidence>
<evidence type="ECO:0000256" key="1">
    <source>
        <dbReference type="ARBA" id="ARBA00001971"/>
    </source>
</evidence>
<dbReference type="Gene3D" id="1.10.630.10">
    <property type="entry name" value="Cytochrome P450"/>
    <property type="match status" value="1"/>
</dbReference>
<comment type="cofactor">
    <cofactor evidence="1 7">
        <name>heme</name>
        <dbReference type="ChEBI" id="CHEBI:30413"/>
    </cofactor>
</comment>
<organism evidence="10 11">
    <name type="scientific">Epichloe festucae (strain Fl1)</name>
    <dbReference type="NCBI Taxonomy" id="877507"/>
    <lineage>
        <taxon>Eukaryota</taxon>
        <taxon>Fungi</taxon>
        <taxon>Dikarya</taxon>
        <taxon>Ascomycota</taxon>
        <taxon>Pezizomycotina</taxon>
        <taxon>Sordariomycetes</taxon>
        <taxon>Hypocreomycetidae</taxon>
        <taxon>Hypocreales</taxon>
        <taxon>Clavicipitaceae</taxon>
        <taxon>Epichloe</taxon>
    </lineage>
</organism>
<dbReference type="GO" id="GO:0004497">
    <property type="term" value="F:monooxygenase activity"/>
    <property type="evidence" value="ECO:0007669"/>
    <property type="project" value="UniProtKB-KW"/>
</dbReference>
<dbReference type="PANTHER" id="PTHR24305">
    <property type="entry name" value="CYTOCHROME P450"/>
    <property type="match status" value="1"/>
</dbReference>
<dbReference type="GO" id="GO:0005506">
    <property type="term" value="F:iron ion binding"/>
    <property type="evidence" value="ECO:0007669"/>
    <property type="project" value="InterPro"/>
</dbReference>
<evidence type="ECO:0000313" key="11">
    <source>
        <dbReference type="Proteomes" id="UP000594364"/>
    </source>
</evidence>
<keyword evidence="4 7" id="KW-0479">Metal-binding</keyword>
<evidence type="ECO:0000256" key="4">
    <source>
        <dbReference type="ARBA" id="ARBA00022723"/>
    </source>
</evidence>
<accession>A0A7S9PUB7</accession>
<evidence type="ECO:0000256" key="6">
    <source>
        <dbReference type="ARBA" id="ARBA00023180"/>
    </source>
</evidence>
<evidence type="ECO:0000256" key="9">
    <source>
        <dbReference type="SAM" id="Phobius"/>
    </source>
</evidence>
<protein>
    <recommendedName>
        <fullName evidence="12">Cytochrome P450</fullName>
    </recommendedName>
</protein>
<keyword evidence="9" id="KW-0812">Transmembrane</keyword>
<gene>
    <name evidence="10" type="ORF">C2857_005056</name>
</gene>
<feature type="binding site" description="axial binding residue" evidence="7">
    <location>
        <position position="402"/>
    </location>
    <ligand>
        <name>heme</name>
        <dbReference type="ChEBI" id="CHEBI:30413"/>
    </ligand>
    <ligandPart>
        <name>Fe</name>
        <dbReference type="ChEBI" id="CHEBI:18248"/>
    </ligandPart>
</feature>
<feature type="transmembrane region" description="Helical" evidence="9">
    <location>
        <begin position="24"/>
        <end position="44"/>
    </location>
</feature>
<dbReference type="InterPro" id="IPR002401">
    <property type="entry name" value="Cyt_P450_E_grp-I"/>
</dbReference>
<keyword evidence="8" id="KW-0560">Oxidoreductase</keyword>
<keyword evidence="9" id="KW-1133">Transmembrane helix</keyword>
<dbReference type="PRINTS" id="PR00463">
    <property type="entry name" value="EP450I"/>
</dbReference>
<evidence type="ECO:0000256" key="5">
    <source>
        <dbReference type="ARBA" id="ARBA00023004"/>
    </source>
</evidence>
<evidence type="ECO:0000256" key="3">
    <source>
        <dbReference type="ARBA" id="ARBA00022617"/>
    </source>
</evidence>
<dbReference type="InterPro" id="IPR017972">
    <property type="entry name" value="Cyt_P450_CS"/>
</dbReference>
<dbReference type="Proteomes" id="UP000594364">
    <property type="component" value="Chromosome 2"/>
</dbReference>
<dbReference type="GO" id="GO:0020037">
    <property type="term" value="F:heme binding"/>
    <property type="evidence" value="ECO:0007669"/>
    <property type="project" value="InterPro"/>
</dbReference>
<dbReference type="InterPro" id="IPR036396">
    <property type="entry name" value="Cyt_P450_sf"/>
</dbReference>
<dbReference type="SUPFAM" id="SSF48264">
    <property type="entry name" value="Cytochrome P450"/>
    <property type="match status" value="1"/>
</dbReference>
<dbReference type="EMBL" id="CP031386">
    <property type="protein sequence ID" value="QPG96708.1"/>
    <property type="molecule type" value="Genomic_DNA"/>
</dbReference>
<comment type="similarity">
    <text evidence="2 8">Belongs to the cytochrome P450 family.</text>
</comment>
<sequence>MEAQLRNLALEMTTLSNRLSLQQYVVVLLTSIIIYAFSRAIYLLRFHPLARFPGPKLAAISNLWYGYHWLSGRYPWAIQRALHEHGDVVRIAPNEVVFFTPEAYTGRPAFVKSDMLDLGEKYEGLASERDVEQHRAARKQLAPAFSPRALKAYQPKIHRHTDLLLEKLEDMSETRDGFNIVPVRQWTTIRMVFRRFPLISWLSYLLLPPNVALSYVRAHRLSSKIIEERVKGRDDAKELDYLAQFVREGGLLPPKEFLVSQAVHLIFDHFESSSVLSAAIYFLTTNEGPMSKLQGELREKFHSLDEMTDDSLRELPWLHAVIEETLRLHTNVPYGLPRISPGHMIDVSTCAYATTHSARYFQHPYGFKPQRWLPAAHADYDRMYDADAQSAFRPFSIGSRNCIGQAVAYTVLRVMIARLCWRFDWRLANGDEVDWDRDLRVYMVWQKPPVRVRLTPYTAKT</sequence>
<reference evidence="10 11" key="1">
    <citation type="journal article" date="2018" name="PLoS Genet.">
        <title>Repeat elements organise 3D genome structure and mediate transcription in the filamentous fungus Epichloe festucae.</title>
        <authorList>
            <person name="Winter D.J."/>
            <person name="Ganley A.R.D."/>
            <person name="Young C.A."/>
            <person name="Liachko I."/>
            <person name="Schardl C.L."/>
            <person name="Dupont P.Y."/>
            <person name="Berry D."/>
            <person name="Ram A."/>
            <person name="Scott B."/>
            <person name="Cox M.P."/>
        </authorList>
    </citation>
    <scope>NUCLEOTIDE SEQUENCE [LARGE SCALE GENOMIC DNA]</scope>
    <source>
        <strain evidence="10 11">Fl1</strain>
    </source>
</reference>
<keyword evidence="3 7" id="KW-0349">Heme</keyword>
<proteinExistence type="inferred from homology"/>
<evidence type="ECO:0008006" key="12">
    <source>
        <dbReference type="Google" id="ProtNLM"/>
    </source>
</evidence>
<dbReference type="AlphaFoldDB" id="A0A7S9PUB7"/>
<keyword evidence="6" id="KW-0325">Glycoprotein</keyword>
<dbReference type="PROSITE" id="PS00086">
    <property type="entry name" value="CYTOCHROME_P450"/>
    <property type="match status" value="1"/>
</dbReference>
<evidence type="ECO:0000256" key="2">
    <source>
        <dbReference type="ARBA" id="ARBA00010617"/>
    </source>
</evidence>
<dbReference type="InterPro" id="IPR050121">
    <property type="entry name" value="Cytochrome_P450_monoxygenase"/>
</dbReference>
<keyword evidence="5 7" id="KW-0408">Iron</keyword>
<evidence type="ECO:0000256" key="8">
    <source>
        <dbReference type="RuleBase" id="RU000461"/>
    </source>
</evidence>
<dbReference type="GO" id="GO:0016705">
    <property type="term" value="F:oxidoreductase activity, acting on paired donors, with incorporation or reduction of molecular oxygen"/>
    <property type="evidence" value="ECO:0007669"/>
    <property type="project" value="InterPro"/>
</dbReference>
<dbReference type="OrthoDB" id="4935633at2759"/>
<dbReference type="PANTHER" id="PTHR24305:SF210">
    <property type="entry name" value="CYTOCHROME P450 MONOOXYGENASE ASQL-RELATED"/>
    <property type="match status" value="1"/>
</dbReference>
<keyword evidence="8" id="KW-0503">Monooxygenase</keyword>
<name>A0A7S9PUB7_EPIFF</name>
<keyword evidence="9" id="KW-0472">Membrane</keyword>
<keyword evidence="11" id="KW-1185">Reference proteome</keyword>